<gene>
    <name evidence="1" type="ORF">EHQ76_06015</name>
</gene>
<accession>A0A5F2BL39</accession>
<dbReference type="NCBIfam" id="NF047473">
    <property type="entry name" value="lipo_LIC11755"/>
    <property type="match status" value="1"/>
</dbReference>
<evidence type="ECO:0000313" key="1">
    <source>
        <dbReference type="EMBL" id="TGM06288.1"/>
    </source>
</evidence>
<name>A0A5F2BL39_9LEPT</name>
<evidence type="ECO:0008006" key="3">
    <source>
        <dbReference type="Google" id="ProtNLM"/>
    </source>
</evidence>
<protein>
    <recommendedName>
        <fullName evidence="3">Lamin tail domain-containing protein</fullName>
    </recommendedName>
</protein>
<dbReference type="AlphaFoldDB" id="A0A5F2BL39"/>
<evidence type="ECO:0000313" key="2">
    <source>
        <dbReference type="Proteomes" id="UP000298429"/>
    </source>
</evidence>
<dbReference type="EMBL" id="RQGN01000033">
    <property type="protein sequence ID" value="TGM06288.1"/>
    <property type="molecule type" value="Genomic_DNA"/>
</dbReference>
<sequence>MFPKPYEAEGNMKLKTKIVPIVLTTIFFITFNFCHGKGNPSFLVPITGPGEFKLFYEPAFTVGPEIPKEIRKEWSETNVRIRTAPGIVCLFSGAVSVYGVSICFPDGNTNTELELRNILKFWNTNLESRMEPEFFDFSANGKASIRIQLNRDLLEDINQDWLVLSGSKELDRMLGKENFPPENRVGVLSENSYQRPHSTNASTGFSVLATTGKVRILFSSSDITNSANTLVVEIPGDVSILSEFFSEIQKRNLEVSSLCKNDLPSFSETFGGTESSIGRFIEMNNPFPHPICFQDLIVETGSGAQSLAKGPQFLIPGETILKTESGSPLPGTDLVAFPWGDLKKQGTWVLRSKDTTRSFENRERTFLEGERYYSSTGEYYSLCFDFFDSSALENLCMDPGFVFLDSTEVLDRKEYDRTIGSGENLDKNLPACDADRIRIEEVNLTGLNLNGKLDEKQKFIDLEYSGTKECHPNFLSVESNGKEIPIWTRTKTFKPGEILTLGKRDYLKEEIRLSLSDLKDFEYNNSILLKDRAAKKTKILSEAVNLVPVLTGSDSSVHSLLYKDGIRLPHPKTVSDSLSAEIQTTHFMNPGKRTFVDDSFLSRLAEISEISWMGSYDGAVSVSGDRFVEIESTIATSQIVEILSGSKSYRFLTSLHPGWNVFSIGKSVCFPKTDVWIVPELSLGTTGKIRLLSANEKFQSDWVSWDSQGRMGISSTSQKIRRSASRVKTKSGVHVWKNGALSDLSERKPTCVGTEASPGFENRSLPFFYKEISNDLHSILNPRISLNVNTSSTNQYSINLYNYLPNILRSVNVSPFLNVWNELRLGILSSLNIRKEALNYLIPIGGEDLISVPGSSGILISGIYPNPTVSANEWFFICNRGVEAVDVRSLEIRDSSASDKLVEYSFRFGANLPEGWNVYNSSSIGWIFGDRFLNPNECAYVLSPNFKNESVPFASSEFRKIYTIDKTTTIGNGIGKNEGLDLFQDIQGVNTHIHSYGNQFSPFPFALDANTDELILLKENQSGDSVSDYEIKKRGNL</sequence>
<proteinExistence type="predicted"/>
<organism evidence="1 2">
    <name type="scientific">Leptospira barantonii</name>
    <dbReference type="NCBI Taxonomy" id="2023184"/>
    <lineage>
        <taxon>Bacteria</taxon>
        <taxon>Pseudomonadati</taxon>
        <taxon>Spirochaetota</taxon>
        <taxon>Spirochaetia</taxon>
        <taxon>Leptospirales</taxon>
        <taxon>Leptospiraceae</taxon>
        <taxon>Leptospira</taxon>
    </lineage>
</organism>
<comment type="caution">
    <text evidence="1">The sequence shown here is derived from an EMBL/GenBank/DDBJ whole genome shotgun (WGS) entry which is preliminary data.</text>
</comment>
<dbReference type="Proteomes" id="UP000298429">
    <property type="component" value="Unassembled WGS sequence"/>
</dbReference>
<reference evidence="1 2" key="1">
    <citation type="journal article" date="2019" name="PLoS Negl. Trop. Dis.">
        <title>Revisiting the worldwide diversity of Leptospira species in the environment.</title>
        <authorList>
            <person name="Vincent A.T."/>
            <person name="Schiettekatte O."/>
            <person name="Bourhy P."/>
            <person name="Veyrier F.J."/>
            <person name="Picardeau M."/>
        </authorList>
    </citation>
    <scope>NUCLEOTIDE SEQUENCE [LARGE SCALE GENOMIC DNA]</scope>
    <source>
        <strain evidence="1 2">201702444</strain>
    </source>
</reference>
<dbReference type="OrthoDB" id="343280at2"/>